<protein>
    <submittedName>
        <fullName evidence="2">Uncharacterized protein</fullName>
    </submittedName>
</protein>
<keyword evidence="1" id="KW-0812">Transmembrane</keyword>
<accession>A0ABC9E1U1</accession>
<dbReference type="AlphaFoldDB" id="A0ABC9E1U1"/>
<proteinExistence type="predicted"/>
<evidence type="ECO:0000313" key="2">
    <source>
        <dbReference type="EMBL" id="CAL5049430.1"/>
    </source>
</evidence>
<evidence type="ECO:0000256" key="1">
    <source>
        <dbReference type="SAM" id="Phobius"/>
    </source>
</evidence>
<feature type="transmembrane region" description="Helical" evidence="1">
    <location>
        <begin position="42"/>
        <end position="61"/>
    </location>
</feature>
<sequence length="121" mass="13255">MSIFRPPSTTGSIMEHQAIHGPRMPGPRDLFERRANAWRARLLINAGVLLISATGSIIIFHSASRANEPSVDAWACALLAFLLFLLGVWMAMLALVTNRFPGAARIGVAIARAIHRYMFGL</sequence>
<gene>
    <name evidence="2" type="ORF">URODEC1_LOCUS91000</name>
</gene>
<keyword evidence="1" id="KW-0472">Membrane</keyword>
<keyword evidence="3" id="KW-1185">Reference proteome</keyword>
<reference evidence="2 3" key="2">
    <citation type="submission" date="2024-10" db="EMBL/GenBank/DDBJ databases">
        <authorList>
            <person name="Ryan C."/>
        </authorList>
    </citation>
    <scope>NUCLEOTIDE SEQUENCE [LARGE SCALE GENOMIC DNA]</scope>
</reference>
<dbReference type="Proteomes" id="UP001497457">
    <property type="component" value="Chromosome 35b"/>
</dbReference>
<organism evidence="2 3">
    <name type="scientific">Urochloa decumbens</name>
    <dbReference type="NCBI Taxonomy" id="240449"/>
    <lineage>
        <taxon>Eukaryota</taxon>
        <taxon>Viridiplantae</taxon>
        <taxon>Streptophyta</taxon>
        <taxon>Embryophyta</taxon>
        <taxon>Tracheophyta</taxon>
        <taxon>Spermatophyta</taxon>
        <taxon>Magnoliopsida</taxon>
        <taxon>Liliopsida</taxon>
        <taxon>Poales</taxon>
        <taxon>Poaceae</taxon>
        <taxon>PACMAD clade</taxon>
        <taxon>Panicoideae</taxon>
        <taxon>Panicodae</taxon>
        <taxon>Paniceae</taxon>
        <taxon>Melinidinae</taxon>
        <taxon>Urochloa</taxon>
    </lineage>
</organism>
<name>A0ABC9E1U1_9POAL</name>
<dbReference type="EMBL" id="OZ075145">
    <property type="protein sequence ID" value="CAL5049430.1"/>
    <property type="molecule type" value="Genomic_DNA"/>
</dbReference>
<feature type="transmembrane region" description="Helical" evidence="1">
    <location>
        <begin position="73"/>
        <end position="96"/>
    </location>
</feature>
<evidence type="ECO:0000313" key="3">
    <source>
        <dbReference type="Proteomes" id="UP001497457"/>
    </source>
</evidence>
<keyword evidence="1" id="KW-1133">Transmembrane helix</keyword>
<reference evidence="3" key="1">
    <citation type="submission" date="2024-06" db="EMBL/GenBank/DDBJ databases">
        <authorList>
            <person name="Ryan C."/>
        </authorList>
    </citation>
    <scope>NUCLEOTIDE SEQUENCE [LARGE SCALE GENOMIC DNA]</scope>
</reference>